<keyword evidence="4" id="KW-1185">Reference proteome</keyword>
<sequence length="714" mass="79177">MAEAPALKVPVLLLKTKSAPVDGYEEYFSTVDGGRHYEPVFVPVLEHRFKQDALDEVRQCIVDGGLVTGSIQRPATYGAIIFTSQRAVEAFSRIVEDIRSDSSLSIDELLPRTTPFYVVGPATARGLRALGLPCPILGEKSGNGEVLSALMLEHYNSLYRTGDAKPPLLFMVGEKRRDVIPRNLQSEDLPLERRCIVVELVIYETGEMQSFQPDFSALLKQYDARQVEHRWVVVFSPTGCKAMLETLDILDRGTGKLRSDAGPRKTLIATIGPTTRDYLKTEFNFLPDVCAEAPSPEGGPAVGTKRKADNTGSSPAKRGRKAGPKTQTTIEESIANGQEKESEKSGEKALDSKEPNKEPDNSDKGEDVNTKDTETENAKPEDAEAKDTEYVDKETKDMGTDKSHDKEAKHNDTGDKDTSGKGSDAIQESTEREKKMPSSILEKGLLYIFTRNRVGMEEAESVGDLQRTYFVLRPLPVGAKLGDGAIPDDKNNRLFALPKKTFPQSKQDRFMAFVEKAKTTIKDLKDNFFEGDEYETKTMGTRHTENVTPVGEGVYAIIRSEDKSTHLAYMLTIPSELGEVQKDLGLREKGSFIFSVKNPERGGPANARLPKGPEFPEDIIKEFRGLAWVEANPKYLDFANAQVLLIGEGLDGELGKAVEPTRTDEKHGKEAPKEEIEALEHEDELRVEHLNGDDSVFNDLKLSKEEYSKVPTTW</sequence>
<feature type="region of interest" description="Disordered" evidence="1">
    <location>
        <begin position="294"/>
        <end position="437"/>
    </location>
</feature>
<dbReference type="Proteomes" id="UP000799536">
    <property type="component" value="Unassembled WGS sequence"/>
</dbReference>
<dbReference type="EMBL" id="ML994304">
    <property type="protein sequence ID" value="KAF2196920.1"/>
    <property type="molecule type" value="Genomic_DNA"/>
</dbReference>
<reference evidence="3" key="1">
    <citation type="journal article" date="2020" name="Stud. Mycol.">
        <title>101 Dothideomycetes genomes: a test case for predicting lifestyles and emergence of pathogens.</title>
        <authorList>
            <person name="Haridas S."/>
            <person name="Albert R."/>
            <person name="Binder M."/>
            <person name="Bloem J."/>
            <person name="Labutti K."/>
            <person name="Salamov A."/>
            <person name="Andreopoulos B."/>
            <person name="Baker S."/>
            <person name="Barry K."/>
            <person name="Bills G."/>
            <person name="Bluhm B."/>
            <person name="Cannon C."/>
            <person name="Castanera R."/>
            <person name="Culley D."/>
            <person name="Daum C."/>
            <person name="Ezra D."/>
            <person name="Gonzalez J."/>
            <person name="Henrissat B."/>
            <person name="Kuo A."/>
            <person name="Liang C."/>
            <person name="Lipzen A."/>
            <person name="Lutzoni F."/>
            <person name="Magnuson J."/>
            <person name="Mondo S."/>
            <person name="Nolan M."/>
            <person name="Ohm R."/>
            <person name="Pangilinan J."/>
            <person name="Park H.-J."/>
            <person name="Ramirez L."/>
            <person name="Alfaro M."/>
            <person name="Sun H."/>
            <person name="Tritt A."/>
            <person name="Yoshinaga Y."/>
            <person name="Zwiers L.-H."/>
            <person name="Turgeon B."/>
            <person name="Goodwin S."/>
            <person name="Spatafora J."/>
            <person name="Crous P."/>
            <person name="Grigoriev I."/>
        </authorList>
    </citation>
    <scope>NUCLEOTIDE SEQUENCE</scope>
    <source>
        <strain evidence="3">ATCC 74209</strain>
    </source>
</reference>
<dbReference type="PANTHER" id="PTHR12390">
    <property type="entry name" value="UROPORPHYRINOGEN III SYNTHASE"/>
    <property type="match status" value="1"/>
</dbReference>
<feature type="domain" description="Tetrapyrrole biosynthesis uroporphyrinogen III synthase" evidence="2">
    <location>
        <begin position="37"/>
        <end position="298"/>
    </location>
</feature>
<evidence type="ECO:0000256" key="1">
    <source>
        <dbReference type="SAM" id="MobiDB-lite"/>
    </source>
</evidence>
<dbReference type="SUPFAM" id="SSF69618">
    <property type="entry name" value="HemD-like"/>
    <property type="match status" value="1"/>
</dbReference>
<dbReference type="Gene3D" id="3.40.50.10090">
    <property type="match status" value="2"/>
</dbReference>
<proteinExistence type="predicted"/>
<comment type="caution">
    <text evidence="3">The sequence shown here is derived from an EMBL/GenBank/DDBJ whole genome shotgun (WGS) entry which is preliminary data.</text>
</comment>
<organism evidence="3 4">
    <name type="scientific">Delitschia confertaspora ATCC 74209</name>
    <dbReference type="NCBI Taxonomy" id="1513339"/>
    <lineage>
        <taxon>Eukaryota</taxon>
        <taxon>Fungi</taxon>
        <taxon>Dikarya</taxon>
        <taxon>Ascomycota</taxon>
        <taxon>Pezizomycotina</taxon>
        <taxon>Dothideomycetes</taxon>
        <taxon>Pleosporomycetidae</taxon>
        <taxon>Pleosporales</taxon>
        <taxon>Delitschiaceae</taxon>
        <taxon>Delitschia</taxon>
    </lineage>
</organism>
<protein>
    <submittedName>
        <fullName evidence="3">Tetrapyrrole biosynthesis, uroporphyrinogen III synthase</fullName>
    </submittedName>
</protein>
<evidence type="ECO:0000259" key="2">
    <source>
        <dbReference type="Pfam" id="PF02602"/>
    </source>
</evidence>
<dbReference type="InterPro" id="IPR003754">
    <property type="entry name" value="4pyrrol_synth_uPrphyn_synth"/>
</dbReference>
<name>A0A9P4JD16_9PLEO</name>
<dbReference type="InterPro" id="IPR036108">
    <property type="entry name" value="4pyrrol_syn_uPrphyn_synt_sf"/>
</dbReference>
<evidence type="ECO:0000313" key="4">
    <source>
        <dbReference type="Proteomes" id="UP000799536"/>
    </source>
</evidence>
<feature type="region of interest" description="Disordered" evidence="1">
    <location>
        <begin position="657"/>
        <end position="676"/>
    </location>
</feature>
<dbReference type="PANTHER" id="PTHR12390:SF0">
    <property type="entry name" value="UROPORPHYRINOGEN-III SYNTHASE"/>
    <property type="match status" value="1"/>
</dbReference>
<dbReference type="GO" id="GO:0006780">
    <property type="term" value="P:uroporphyrinogen III biosynthetic process"/>
    <property type="evidence" value="ECO:0007669"/>
    <property type="project" value="InterPro"/>
</dbReference>
<dbReference type="InterPro" id="IPR039793">
    <property type="entry name" value="UROS/Hem4"/>
</dbReference>
<dbReference type="CDD" id="cd06578">
    <property type="entry name" value="HemD"/>
    <property type="match status" value="1"/>
</dbReference>
<dbReference type="GO" id="GO:0004852">
    <property type="term" value="F:uroporphyrinogen-III synthase activity"/>
    <property type="evidence" value="ECO:0007669"/>
    <property type="project" value="InterPro"/>
</dbReference>
<dbReference type="FunFam" id="3.40.50.10090:FF:000011">
    <property type="entry name" value="Uroporphyrinogen-III synthase (UroS), putative"/>
    <property type="match status" value="1"/>
</dbReference>
<dbReference type="AlphaFoldDB" id="A0A9P4JD16"/>
<dbReference type="OrthoDB" id="1028014at2759"/>
<gene>
    <name evidence="3" type="ORF">GQ43DRAFT_425627</name>
</gene>
<dbReference type="GO" id="GO:0005829">
    <property type="term" value="C:cytosol"/>
    <property type="evidence" value="ECO:0007669"/>
    <property type="project" value="TreeGrafter"/>
</dbReference>
<feature type="compositionally biased region" description="Basic and acidic residues" evidence="1">
    <location>
        <begin position="338"/>
        <end position="419"/>
    </location>
</feature>
<dbReference type="Pfam" id="PF02602">
    <property type="entry name" value="HEM4"/>
    <property type="match status" value="1"/>
</dbReference>
<evidence type="ECO:0000313" key="3">
    <source>
        <dbReference type="EMBL" id="KAF2196920.1"/>
    </source>
</evidence>
<accession>A0A9P4JD16</accession>